<comment type="caution">
    <text evidence="2">The sequence shown here is derived from an EMBL/GenBank/DDBJ whole genome shotgun (WGS) entry which is preliminary data.</text>
</comment>
<organism evidence="2 3">
    <name type="scientific">Friedmanniomyces simplex</name>
    <dbReference type="NCBI Taxonomy" id="329884"/>
    <lineage>
        <taxon>Eukaryota</taxon>
        <taxon>Fungi</taxon>
        <taxon>Dikarya</taxon>
        <taxon>Ascomycota</taxon>
        <taxon>Pezizomycotina</taxon>
        <taxon>Dothideomycetes</taxon>
        <taxon>Dothideomycetidae</taxon>
        <taxon>Mycosphaerellales</taxon>
        <taxon>Teratosphaeriaceae</taxon>
        <taxon>Friedmanniomyces</taxon>
    </lineage>
</organism>
<keyword evidence="3" id="KW-1185">Reference proteome</keyword>
<dbReference type="PANTHER" id="PTHR40636:SF1">
    <property type="entry name" value="CSBD-LIKE DOMAIN-CONTAINING PROTEIN"/>
    <property type="match status" value="1"/>
</dbReference>
<feature type="compositionally biased region" description="Low complexity" evidence="1">
    <location>
        <begin position="25"/>
        <end position="35"/>
    </location>
</feature>
<name>A0A4U0XAX4_9PEZI</name>
<reference evidence="2 3" key="1">
    <citation type="submission" date="2017-03" db="EMBL/GenBank/DDBJ databases">
        <title>Genomes of endolithic fungi from Antarctica.</title>
        <authorList>
            <person name="Coleine C."/>
            <person name="Masonjones S."/>
            <person name="Stajich J.E."/>
        </authorList>
    </citation>
    <scope>NUCLEOTIDE SEQUENCE [LARGE SCALE GENOMIC DNA]</scope>
    <source>
        <strain evidence="2 3">CCFEE 5184</strain>
    </source>
</reference>
<gene>
    <name evidence="2" type="ORF">B0A55_07616</name>
</gene>
<dbReference type="PANTHER" id="PTHR40636">
    <property type="entry name" value="CSBD-LIKE DOMAIN-CONTAINING PROTEIN"/>
    <property type="match status" value="1"/>
</dbReference>
<dbReference type="OrthoDB" id="2565331at2759"/>
<dbReference type="Proteomes" id="UP000309340">
    <property type="component" value="Unassembled WGS sequence"/>
</dbReference>
<evidence type="ECO:0008006" key="4">
    <source>
        <dbReference type="Google" id="ProtNLM"/>
    </source>
</evidence>
<feature type="compositionally biased region" description="Basic and acidic residues" evidence="1">
    <location>
        <begin position="1"/>
        <end position="13"/>
    </location>
</feature>
<accession>A0A4U0XAX4</accession>
<proteinExistence type="predicted"/>
<evidence type="ECO:0000313" key="3">
    <source>
        <dbReference type="Proteomes" id="UP000309340"/>
    </source>
</evidence>
<dbReference type="AlphaFoldDB" id="A0A4U0XAX4"/>
<protein>
    <recommendedName>
        <fullName evidence="4">CsbD-like domain-containing protein</fullName>
    </recommendedName>
</protein>
<sequence>MKDLQSETDDARNKVNNFFDKNLDSGSSHSSSMPSNNQGGVTGTVTTVTGTLGAAVGGVSRTVGGVVGAAGRGLGTTVNNTTGTKAVGDGLQSLTNTVEDATNNVAHGVEQGSVGKKAW</sequence>
<dbReference type="EMBL" id="NAJQ01000249">
    <property type="protein sequence ID" value="TKA73844.1"/>
    <property type="molecule type" value="Genomic_DNA"/>
</dbReference>
<evidence type="ECO:0000256" key="1">
    <source>
        <dbReference type="SAM" id="MobiDB-lite"/>
    </source>
</evidence>
<feature type="region of interest" description="Disordered" evidence="1">
    <location>
        <begin position="1"/>
        <end position="44"/>
    </location>
</feature>
<evidence type="ECO:0000313" key="2">
    <source>
        <dbReference type="EMBL" id="TKA73844.1"/>
    </source>
</evidence>